<dbReference type="PANTHER" id="PTHR30026:SF20">
    <property type="entry name" value="OUTER MEMBRANE PROTEIN TOLC"/>
    <property type="match status" value="1"/>
</dbReference>
<organism evidence="10 11">
    <name type="scientific">Lucifera butyrica</name>
    <dbReference type="NCBI Taxonomy" id="1351585"/>
    <lineage>
        <taxon>Bacteria</taxon>
        <taxon>Bacillati</taxon>
        <taxon>Bacillota</taxon>
        <taxon>Negativicutes</taxon>
        <taxon>Veillonellales</taxon>
        <taxon>Veillonellaceae</taxon>
        <taxon>Lucifera</taxon>
    </lineage>
</organism>
<comment type="subcellular location">
    <subcellularLocation>
        <location evidence="1">Cell outer membrane</location>
    </subcellularLocation>
</comment>
<keyword evidence="9" id="KW-0732">Signal</keyword>
<keyword evidence="6" id="KW-0472">Membrane</keyword>
<feature type="chain" id="PRO_5019866796" evidence="9">
    <location>
        <begin position="29"/>
        <end position="431"/>
    </location>
</feature>
<protein>
    <submittedName>
        <fullName evidence="10">Outer membrane efflux protein</fullName>
    </submittedName>
</protein>
<evidence type="ECO:0000256" key="1">
    <source>
        <dbReference type="ARBA" id="ARBA00004442"/>
    </source>
</evidence>
<dbReference type="SUPFAM" id="SSF56954">
    <property type="entry name" value="Outer membrane efflux proteins (OEP)"/>
    <property type="match status" value="1"/>
</dbReference>
<sequence>MSGQQFWKRWAALCVGGLMVLNAATVLAAPVELSLDDSIALALKNNQSIKTAMADKENARWSLSAAKAGKGLTADITHTAKRFKSQATSTEPSFVNNNFDNSLVLTVPLYTGGNLEGKIEYAQLGLTYADLGLESTMQQVKLDTTTDYFTVLQDRNLLKVNQDSVVDLTQHLKNVQAQYDVGTVAKSDLLSSQVQLANAQQDLTKAQNNYDLAVANLNNVTGLPLNTEIKLKEDLKYEKYTQSLDDCIRQALANRPEVKQTDVAVAQSQANVKIAKAGRAPNVNLQGSEDWNDQSFPGVENNNWTVAVIAKWTIFDSNSTGSQIKQADASLDKAQHTAQQTKDSVQLEVRQAYLSMREAEKRIQTSSVTVNQAQEDYKINEVRYSSGVGTNLDVIDAQLALTQAKTNYIQALYDYNTSKAQLEKAMGVPAK</sequence>
<dbReference type="OrthoDB" id="6395775at2"/>
<gene>
    <name evidence="10" type="ORF">LUCI_4543</name>
</gene>
<comment type="similarity">
    <text evidence="2">Belongs to the outer membrane factor (OMF) (TC 1.B.17) family.</text>
</comment>
<keyword evidence="4" id="KW-1134">Transmembrane beta strand</keyword>
<reference evidence="10 11" key="1">
    <citation type="submission" date="2018-06" db="EMBL/GenBank/DDBJ databases">
        <authorList>
            <person name="Strepis N."/>
        </authorList>
    </citation>
    <scope>NUCLEOTIDE SEQUENCE [LARGE SCALE GENOMIC DNA]</scope>
    <source>
        <strain evidence="10">LUCI</strain>
    </source>
</reference>
<dbReference type="Gene3D" id="1.20.1600.10">
    <property type="entry name" value="Outer membrane efflux proteins (OEP)"/>
    <property type="match status" value="1"/>
</dbReference>
<dbReference type="EMBL" id="UPPP01000116">
    <property type="protein sequence ID" value="VBB09253.1"/>
    <property type="molecule type" value="Genomic_DNA"/>
</dbReference>
<dbReference type="GO" id="GO:0015562">
    <property type="term" value="F:efflux transmembrane transporter activity"/>
    <property type="evidence" value="ECO:0007669"/>
    <property type="project" value="InterPro"/>
</dbReference>
<dbReference type="RefSeq" id="WP_122630058.1">
    <property type="nucleotide sequence ID" value="NZ_UPPP01000116.1"/>
</dbReference>
<keyword evidence="3" id="KW-0813">Transport</keyword>
<evidence type="ECO:0000256" key="5">
    <source>
        <dbReference type="ARBA" id="ARBA00022692"/>
    </source>
</evidence>
<evidence type="ECO:0000313" key="11">
    <source>
        <dbReference type="Proteomes" id="UP000277811"/>
    </source>
</evidence>
<feature type="coiled-coil region" evidence="8">
    <location>
        <begin position="324"/>
        <end position="376"/>
    </location>
</feature>
<dbReference type="Pfam" id="PF02321">
    <property type="entry name" value="OEP"/>
    <property type="match status" value="2"/>
</dbReference>
<keyword evidence="7" id="KW-0998">Cell outer membrane</keyword>
<dbReference type="InterPro" id="IPR003423">
    <property type="entry name" value="OMP_efflux"/>
</dbReference>
<evidence type="ECO:0000256" key="3">
    <source>
        <dbReference type="ARBA" id="ARBA00022448"/>
    </source>
</evidence>
<keyword evidence="11" id="KW-1185">Reference proteome</keyword>
<keyword evidence="5" id="KW-0812">Transmembrane</keyword>
<feature type="signal peptide" evidence="9">
    <location>
        <begin position="1"/>
        <end position="28"/>
    </location>
</feature>
<feature type="coiled-coil region" evidence="8">
    <location>
        <begin position="189"/>
        <end position="216"/>
    </location>
</feature>
<dbReference type="PIRSF" id="PIRSF001892">
    <property type="entry name" value="CyaE"/>
    <property type="match status" value="1"/>
</dbReference>
<evidence type="ECO:0000256" key="7">
    <source>
        <dbReference type="ARBA" id="ARBA00023237"/>
    </source>
</evidence>
<dbReference type="GO" id="GO:1990281">
    <property type="term" value="C:efflux pump complex"/>
    <property type="evidence" value="ECO:0007669"/>
    <property type="project" value="TreeGrafter"/>
</dbReference>
<evidence type="ECO:0000256" key="6">
    <source>
        <dbReference type="ARBA" id="ARBA00023136"/>
    </source>
</evidence>
<accession>A0A498RGM7</accession>
<evidence type="ECO:0000256" key="2">
    <source>
        <dbReference type="ARBA" id="ARBA00007613"/>
    </source>
</evidence>
<evidence type="ECO:0000256" key="9">
    <source>
        <dbReference type="SAM" id="SignalP"/>
    </source>
</evidence>
<dbReference type="AlphaFoldDB" id="A0A498RGM7"/>
<dbReference type="GO" id="GO:0015288">
    <property type="term" value="F:porin activity"/>
    <property type="evidence" value="ECO:0007669"/>
    <property type="project" value="TreeGrafter"/>
</dbReference>
<dbReference type="GO" id="GO:0009279">
    <property type="term" value="C:cell outer membrane"/>
    <property type="evidence" value="ECO:0007669"/>
    <property type="project" value="UniProtKB-SubCell"/>
</dbReference>
<evidence type="ECO:0000313" key="10">
    <source>
        <dbReference type="EMBL" id="VBB09253.1"/>
    </source>
</evidence>
<dbReference type="InterPro" id="IPR028351">
    <property type="entry name" value="CyaE"/>
</dbReference>
<name>A0A498RGM7_9FIRM</name>
<dbReference type="InterPro" id="IPR051906">
    <property type="entry name" value="TolC-like"/>
</dbReference>
<evidence type="ECO:0000256" key="8">
    <source>
        <dbReference type="SAM" id="Coils"/>
    </source>
</evidence>
<evidence type="ECO:0000256" key="4">
    <source>
        <dbReference type="ARBA" id="ARBA00022452"/>
    </source>
</evidence>
<dbReference type="Proteomes" id="UP000277811">
    <property type="component" value="Unassembled WGS sequence"/>
</dbReference>
<dbReference type="PANTHER" id="PTHR30026">
    <property type="entry name" value="OUTER MEMBRANE PROTEIN TOLC"/>
    <property type="match status" value="1"/>
</dbReference>
<keyword evidence="8" id="KW-0175">Coiled coil</keyword>
<proteinExistence type="inferred from homology"/>